<keyword evidence="3" id="KW-0227">DNA damage</keyword>
<keyword evidence="6" id="KW-0234">DNA repair</keyword>
<keyword evidence="5" id="KW-0862">Zinc</keyword>
<keyword evidence="2" id="KW-0677">Repeat</keyword>
<evidence type="ECO:0000256" key="2">
    <source>
        <dbReference type="ARBA" id="ARBA00022737"/>
    </source>
</evidence>
<feature type="domain" description="C2H2-type" evidence="9">
    <location>
        <begin position="903"/>
        <end position="931"/>
    </location>
</feature>
<gene>
    <name evidence="10" type="ORF">WA026_000020</name>
</gene>
<evidence type="ECO:0000313" key="10">
    <source>
        <dbReference type="EMBL" id="KAK9887699.1"/>
    </source>
</evidence>
<evidence type="ECO:0000256" key="8">
    <source>
        <dbReference type="SAM" id="MobiDB-lite"/>
    </source>
</evidence>
<evidence type="ECO:0000256" key="4">
    <source>
        <dbReference type="ARBA" id="ARBA00022771"/>
    </source>
</evidence>
<evidence type="ECO:0000256" key="6">
    <source>
        <dbReference type="ARBA" id="ARBA00023204"/>
    </source>
</evidence>
<dbReference type="Proteomes" id="UP001431783">
    <property type="component" value="Unassembled WGS sequence"/>
</dbReference>
<proteinExistence type="predicted"/>
<keyword evidence="11" id="KW-1185">Reference proteome</keyword>
<evidence type="ECO:0000256" key="5">
    <source>
        <dbReference type="ARBA" id="ARBA00022833"/>
    </source>
</evidence>
<dbReference type="GO" id="GO:0008270">
    <property type="term" value="F:zinc ion binding"/>
    <property type="evidence" value="ECO:0007669"/>
    <property type="project" value="UniProtKB-KW"/>
</dbReference>
<feature type="region of interest" description="Disordered" evidence="8">
    <location>
        <begin position="78"/>
        <end position="99"/>
    </location>
</feature>
<dbReference type="GO" id="GO:0006281">
    <property type="term" value="P:DNA repair"/>
    <property type="evidence" value="ECO:0007669"/>
    <property type="project" value="UniProtKB-KW"/>
</dbReference>
<dbReference type="SUPFAM" id="SSF57667">
    <property type="entry name" value="beta-beta-alpha zinc fingers"/>
    <property type="match status" value="1"/>
</dbReference>
<dbReference type="Gene3D" id="3.30.160.60">
    <property type="entry name" value="Classic Zinc Finger"/>
    <property type="match status" value="3"/>
</dbReference>
<dbReference type="SMART" id="SM00355">
    <property type="entry name" value="ZnF_C2H2"/>
    <property type="match status" value="17"/>
</dbReference>
<dbReference type="GO" id="GO:0005634">
    <property type="term" value="C:nucleus"/>
    <property type="evidence" value="ECO:0007669"/>
    <property type="project" value="TreeGrafter"/>
</dbReference>
<feature type="region of interest" description="Disordered" evidence="8">
    <location>
        <begin position="172"/>
        <end position="195"/>
    </location>
</feature>
<evidence type="ECO:0000313" key="11">
    <source>
        <dbReference type="Proteomes" id="UP001431783"/>
    </source>
</evidence>
<evidence type="ECO:0000256" key="3">
    <source>
        <dbReference type="ARBA" id="ARBA00022763"/>
    </source>
</evidence>
<dbReference type="InterPro" id="IPR036236">
    <property type="entry name" value="Znf_C2H2_sf"/>
</dbReference>
<feature type="domain" description="C2H2-type" evidence="9">
    <location>
        <begin position="932"/>
        <end position="955"/>
    </location>
</feature>
<evidence type="ECO:0000256" key="1">
    <source>
        <dbReference type="ARBA" id="ARBA00022723"/>
    </source>
</evidence>
<organism evidence="10 11">
    <name type="scientific">Henosepilachna vigintioctopunctata</name>
    <dbReference type="NCBI Taxonomy" id="420089"/>
    <lineage>
        <taxon>Eukaryota</taxon>
        <taxon>Metazoa</taxon>
        <taxon>Ecdysozoa</taxon>
        <taxon>Arthropoda</taxon>
        <taxon>Hexapoda</taxon>
        <taxon>Insecta</taxon>
        <taxon>Pterygota</taxon>
        <taxon>Neoptera</taxon>
        <taxon>Endopterygota</taxon>
        <taxon>Coleoptera</taxon>
        <taxon>Polyphaga</taxon>
        <taxon>Cucujiformia</taxon>
        <taxon>Coccinelloidea</taxon>
        <taxon>Coccinellidae</taxon>
        <taxon>Epilachninae</taxon>
        <taxon>Epilachnini</taxon>
        <taxon>Henosepilachna</taxon>
    </lineage>
</organism>
<dbReference type="GO" id="GO:0045944">
    <property type="term" value="P:positive regulation of transcription by RNA polymerase II"/>
    <property type="evidence" value="ECO:0007669"/>
    <property type="project" value="TreeGrafter"/>
</dbReference>
<evidence type="ECO:0000256" key="7">
    <source>
        <dbReference type="PROSITE-ProRule" id="PRU00042"/>
    </source>
</evidence>
<dbReference type="GO" id="GO:0003677">
    <property type="term" value="F:DNA binding"/>
    <property type="evidence" value="ECO:0007669"/>
    <property type="project" value="InterPro"/>
</dbReference>
<dbReference type="PROSITE" id="PS50157">
    <property type="entry name" value="ZINC_FINGER_C2H2_2"/>
    <property type="match status" value="3"/>
</dbReference>
<accession>A0AAW1V734</accession>
<feature type="domain" description="C2H2-type" evidence="9">
    <location>
        <begin position="242"/>
        <end position="270"/>
    </location>
</feature>
<dbReference type="InterPro" id="IPR006642">
    <property type="entry name" value="Rad18_UBZ4"/>
</dbReference>
<dbReference type="EMBL" id="JARQZJ010000121">
    <property type="protein sequence ID" value="KAK9887699.1"/>
    <property type="molecule type" value="Genomic_DNA"/>
</dbReference>
<sequence length="1003" mass="117141">MNSENISCEKKTESEEYLDNKQISNRFNTNVFPNQDVPLKTSDCSEEKETLDIDYKNDLSKEQTGQIIANQSEFHEDCKSSKKELSNNNSSGPKIHIDKEDIGETEFLGGEVEGERISENPVNHIEIENYEDQENLSQFSEHESPVEYNFRSGTDSEHPIYIDLEENSENLGTLSEENPLDSNNSHKNKFSPSDDSQYDMNHLLDIKEVKVLHECSLCQYSSTSLGILQKHISTKHRGRKIWKCKHCSKKFSSKDSLHKHVYKDHKKRTRKCPFCLCILVCSGKVMKNHISDMHSLECLPPVRPDSNTLELDGFTRKGPRGTYKCKNCSYSNRCLNNMLTHAKLHTRKLLLKCLYCHYLTDQQYLYFSHLSNAHKLAKRIHVCSRCFFQSDDFVEYVEHHKQPHSYHSCEFCNFKTYSVEKFYSHIDNCGSNDPKNIENLEEQDENSEHSEKDEVMEEQHSKILGKGDVTEDEVTNNEVENGRKIKSLKEYYTQSKVNNLSIFSCLKCDFESKSNSIHEICEHLVKEHFICPKNSESPYSIKDTNVVEIIQVESENSPANRYMIEPRSTNAKTQHDNIKNSSYSCRHCGWVASTLHQKVNHEQKMHNVRNFNCPTCSFETTEESALIDHFKNHPDSNREILCCPFCELEMENETSLKSHVDIEHLNLIEECEEDNIKQKLLDDDLHKSSEETTSAANEVEFNEIYHCDLCSFNTQDLATFESHKKNHLILICPRCSLDQFSSEDEFWRHVDQHCPQCHFYSNDPKELKLHVLEHVPKYRRRKAEDSTNRSKRLLDADTVPVENVKFISDDETYSCGDIDELDEDSIQGEEIRIIFEDFSEEDDASEQYSSDNEETGVIEEINDDKIKSRSKRRRVKESASKNSNVEDKQYIGKPVRIIKLVQFQCFDCLNVYKTRYTLVDHRKRMHGLKKPHSCTYCMEIFENYSSLKSHYYRVHKMSFHYRGPIFKCPLCEFNSRYLKKTFEHVENVHKKRVLGFQKGTVVR</sequence>
<comment type="caution">
    <text evidence="10">The sequence shown here is derived from an EMBL/GenBank/DDBJ whole genome shotgun (WGS) entry which is preliminary data.</text>
</comment>
<dbReference type="SMART" id="SM00734">
    <property type="entry name" value="ZnF_Rad18"/>
    <property type="match status" value="2"/>
</dbReference>
<protein>
    <recommendedName>
        <fullName evidence="9">C2H2-type domain-containing protein</fullName>
    </recommendedName>
</protein>
<dbReference type="InterPro" id="IPR050688">
    <property type="entry name" value="Zinc_finger/UBP_domain"/>
</dbReference>
<dbReference type="PANTHER" id="PTHR24403">
    <property type="entry name" value="ZINC FINGER PROTEIN"/>
    <property type="match status" value="1"/>
</dbReference>
<name>A0AAW1V734_9CUCU</name>
<reference evidence="10 11" key="1">
    <citation type="submission" date="2023-03" db="EMBL/GenBank/DDBJ databases">
        <title>Genome insight into feeding habits of ladybird beetles.</title>
        <authorList>
            <person name="Li H.-S."/>
            <person name="Huang Y.-H."/>
            <person name="Pang H."/>
        </authorList>
    </citation>
    <scope>NUCLEOTIDE SEQUENCE [LARGE SCALE GENOMIC DNA]</scope>
    <source>
        <strain evidence="10">SYSU_2023b</strain>
        <tissue evidence="10">Whole body</tissue>
    </source>
</reference>
<evidence type="ECO:0000259" key="9">
    <source>
        <dbReference type="PROSITE" id="PS50157"/>
    </source>
</evidence>
<dbReference type="PROSITE" id="PS00028">
    <property type="entry name" value="ZINC_FINGER_C2H2_1"/>
    <property type="match status" value="3"/>
</dbReference>
<dbReference type="PANTHER" id="PTHR24403:SF67">
    <property type="entry name" value="FI01116P-RELATED"/>
    <property type="match status" value="1"/>
</dbReference>
<dbReference type="InterPro" id="IPR013087">
    <property type="entry name" value="Znf_C2H2_type"/>
</dbReference>
<dbReference type="AlphaFoldDB" id="A0AAW1V734"/>
<keyword evidence="1" id="KW-0479">Metal-binding</keyword>
<feature type="compositionally biased region" description="Basic and acidic residues" evidence="8">
    <location>
        <begin position="446"/>
        <end position="461"/>
    </location>
</feature>
<feature type="region of interest" description="Disordered" evidence="8">
    <location>
        <begin position="441"/>
        <end position="471"/>
    </location>
</feature>
<keyword evidence="4 7" id="KW-0863">Zinc-finger</keyword>